<dbReference type="Pfam" id="PF00246">
    <property type="entry name" value="Peptidase_M14"/>
    <property type="match status" value="1"/>
</dbReference>
<accession>A0A1H5VM00</accession>
<evidence type="ECO:0000256" key="6">
    <source>
        <dbReference type="ARBA" id="ARBA00023049"/>
    </source>
</evidence>
<evidence type="ECO:0000256" key="3">
    <source>
        <dbReference type="ARBA" id="ARBA00022670"/>
    </source>
</evidence>
<dbReference type="PROSITE" id="PS52035">
    <property type="entry name" value="PEPTIDASE_M14"/>
    <property type="match status" value="1"/>
</dbReference>
<dbReference type="InterPro" id="IPR000834">
    <property type="entry name" value="Peptidase_M14"/>
</dbReference>
<feature type="domain" description="Peptidase M14" evidence="9">
    <location>
        <begin position="35"/>
        <end position="353"/>
    </location>
</feature>
<dbReference type="CDD" id="cd06238">
    <property type="entry name" value="M14-like"/>
    <property type="match status" value="1"/>
</dbReference>
<evidence type="ECO:0000313" key="11">
    <source>
        <dbReference type="Proteomes" id="UP000236731"/>
    </source>
</evidence>
<dbReference type="EMBL" id="FNUT01000003">
    <property type="protein sequence ID" value="SEF87871.1"/>
    <property type="molecule type" value="Genomic_DNA"/>
</dbReference>
<keyword evidence="8" id="KW-0732">Signal</keyword>
<dbReference type="Gene3D" id="3.40.50.880">
    <property type="match status" value="1"/>
</dbReference>
<dbReference type="RefSeq" id="WP_103905534.1">
    <property type="nucleotide sequence ID" value="NZ_CP049246.1"/>
</dbReference>
<evidence type="ECO:0000259" key="9">
    <source>
        <dbReference type="PROSITE" id="PS52035"/>
    </source>
</evidence>
<feature type="signal peptide" evidence="8">
    <location>
        <begin position="1"/>
        <end position="19"/>
    </location>
</feature>
<evidence type="ECO:0000256" key="5">
    <source>
        <dbReference type="ARBA" id="ARBA00022833"/>
    </source>
</evidence>
<protein>
    <submittedName>
        <fullName evidence="10">Zinc carboxypeptidase</fullName>
    </submittedName>
</protein>
<organism evidence="10 11">
    <name type="scientific">Sphingobacterium lactis</name>
    <dbReference type="NCBI Taxonomy" id="797291"/>
    <lineage>
        <taxon>Bacteria</taxon>
        <taxon>Pseudomonadati</taxon>
        <taxon>Bacteroidota</taxon>
        <taxon>Sphingobacteriia</taxon>
        <taxon>Sphingobacteriales</taxon>
        <taxon>Sphingobacteriaceae</taxon>
        <taxon>Sphingobacterium</taxon>
    </lineage>
</organism>
<name>A0A1H5VM00_9SPHI</name>
<dbReference type="GO" id="GO:0005615">
    <property type="term" value="C:extracellular space"/>
    <property type="evidence" value="ECO:0007669"/>
    <property type="project" value="TreeGrafter"/>
</dbReference>
<dbReference type="Proteomes" id="UP000236731">
    <property type="component" value="Unassembled WGS sequence"/>
</dbReference>
<comment type="caution">
    <text evidence="7">Lacks conserved residue(s) required for the propagation of feature annotation.</text>
</comment>
<sequence length="832" mass="93477">MLKNLLAILACMLFGFSYGQVKSPAEFLGYPVGTKVTPHWKVLAYYDHILKQVPGQVKMESYGESYEGRPLRVYYISSAKHIANLDQIRTNNLKLAHALEGDGDSNGPAIVWISNNIHGNETSSIEASMLTLYALVDPQNSKSKAWLENTLVILDPCLNPDGTERYNNWYNGVVGKNYNPQLYAREHREPWPAGRYNHYYFDMNRDWAWQTQQESVLRASIYNKWLPHIHVDFHEQGINSPYYFPPAAEPLHEVITPWQREFQTTIGKHNAKYFDSKGWLYFTKERFDLFYPSYGDTYPIYSGAIGMTFEKAGNGSAGLGVYTDDKDTLTLVDRAIQHHASGLNVIEIVSQHAPKVVAEFKKFGDDAASGKLSSFQTYIVKYDASREKTLRALLTLLDKNKIKYYAASGSVRGFDYFSKKDGNHTLQEKDLVIPGNQSKGALIRVLFEPEAKLTDSVTYDITAWSLPYVYGLPTLASKSKLADLRPYSLDSIQNTVGSNFGYAIKWDGFSSAQLLGALLKQQVTVKASDQSFKIGAEEFPKGSLLIMKNGNKQKEVDKLVKAEADRLQVRVYAIQSGIMEGGKDLGSSDVKTLKAPKVLMMAGEGLRATNVGEVWHYFDQQLQYPIVLVNPTDFSRVKWDEVDVFIMPNGNYAFLKDKAQSAEFASWIRKGGKVIALEGVVSQLAAQEWSAMKVAKQDSATKSKSNPLKKYGDRERGALENYTAGAIYKVTIDNSHPLMFGIKDYFTLKQDANLYQYMENNAGWNVGYIQENAKMSGFVGHQLGKKLKNGMVFGTQKLGQGTVVYLADNVLFRNFWESGKLVMANAVFFAVE</sequence>
<keyword evidence="10" id="KW-0121">Carboxypeptidase</keyword>
<keyword evidence="6" id="KW-0482">Metalloprotease</keyword>
<keyword evidence="11" id="KW-1185">Reference proteome</keyword>
<feature type="chain" id="PRO_5009287395" evidence="8">
    <location>
        <begin position="20"/>
        <end position="832"/>
    </location>
</feature>
<reference evidence="11" key="1">
    <citation type="submission" date="2016-10" db="EMBL/GenBank/DDBJ databases">
        <authorList>
            <person name="Varghese N."/>
            <person name="Submissions S."/>
        </authorList>
    </citation>
    <scope>NUCLEOTIDE SEQUENCE [LARGE SCALE GENOMIC DNA]</scope>
    <source>
        <strain evidence="11">DSM 22361</strain>
    </source>
</reference>
<keyword evidence="3" id="KW-0645">Protease</keyword>
<proteinExistence type="inferred from homology"/>
<evidence type="ECO:0000313" key="10">
    <source>
        <dbReference type="EMBL" id="SEF87871.1"/>
    </source>
</evidence>
<evidence type="ECO:0000256" key="8">
    <source>
        <dbReference type="SAM" id="SignalP"/>
    </source>
</evidence>
<dbReference type="GO" id="GO:0006508">
    <property type="term" value="P:proteolysis"/>
    <property type="evidence" value="ECO:0007669"/>
    <property type="project" value="UniProtKB-KW"/>
</dbReference>
<comment type="cofactor">
    <cofactor evidence="1">
        <name>Zn(2+)</name>
        <dbReference type="ChEBI" id="CHEBI:29105"/>
    </cofactor>
</comment>
<dbReference type="SUPFAM" id="SSF53187">
    <property type="entry name" value="Zn-dependent exopeptidases"/>
    <property type="match status" value="1"/>
</dbReference>
<dbReference type="SUPFAM" id="SSF52317">
    <property type="entry name" value="Class I glutamine amidotransferase-like"/>
    <property type="match status" value="1"/>
</dbReference>
<gene>
    <name evidence="10" type="ORF">SAMN05421877_103162</name>
</gene>
<dbReference type="GO" id="GO:0004181">
    <property type="term" value="F:metallocarboxypeptidase activity"/>
    <property type="evidence" value="ECO:0007669"/>
    <property type="project" value="InterPro"/>
</dbReference>
<dbReference type="Gene3D" id="3.40.630.10">
    <property type="entry name" value="Zn peptidases"/>
    <property type="match status" value="1"/>
</dbReference>
<keyword evidence="5" id="KW-0862">Zinc</keyword>
<evidence type="ECO:0000256" key="2">
    <source>
        <dbReference type="ARBA" id="ARBA00005988"/>
    </source>
</evidence>
<dbReference type="OrthoDB" id="9758209at2"/>
<comment type="similarity">
    <text evidence="2 7">Belongs to the peptidase M14 family.</text>
</comment>
<evidence type="ECO:0000256" key="1">
    <source>
        <dbReference type="ARBA" id="ARBA00001947"/>
    </source>
</evidence>
<dbReference type="GO" id="GO:0008270">
    <property type="term" value="F:zinc ion binding"/>
    <property type="evidence" value="ECO:0007669"/>
    <property type="project" value="InterPro"/>
</dbReference>
<evidence type="ECO:0000256" key="7">
    <source>
        <dbReference type="PROSITE-ProRule" id="PRU01379"/>
    </source>
</evidence>
<evidence type="ECO:0000256" key="4">
    <source>
        <dbReference type="ARBA" id="ARBA00022801"/>
    </source>
</evidence>
<dbReference type="PANTHER" id="PTHR11705">
    <property type="entry name" value="PROTEASE FAMILY M14 CARBOXYPEPTIDASE A,B"/>
    <property type="match status" value="1"/>
</dbReference>
<dbReference type="InterPro" id="IPR029062">
    <property type="entry name" value="Class_I_gatase-like"/>
</dbReference>
<keyword evidence="4" id="KW-0378">Hydrolase</keyword>
<dbReference type="AlphaFoldDB" id="A0A1H5VM00"/>
<dbReference type="PANTHER" id="PTHR11705:SF143">
    <property type="entry name" value="SLL0236 PROTEIN"/>
    <property type="match status" value="1"/>
</dbReference>